<dbReference type="AlphaFoldDB" id="Q2QMG5"/>
<accession>Q2QMG5</accession>
<feature type="region of interest" description="Disordered" evidence="1">
    <location>
        <begin position="16"/>
        <end position="49"/>
    </location>
</feature>
<reference evidence="2" key="3">
    <citation type="submission" date="2006-01" db="EMBL/GenBank/DDBJ databases">
        <authorList>
            <person name="Buell R."/>
        </authorList>
    </citation>
    <scope>NUCLEOTIDE SEQUENCE</scope>
</reference>
<dbReference type="EMBL" id="DP000011">
    <property type="protein sequence ID" value="ABA99830.1"/>
    <property type="molecule type" value="Genomic_DNA"/>
</dbReference>
<feature type="compositionally biased region" description="Low complexity" evidence="1">
    <location>
        <begin position="16"/>
        <end position="27"/>
    </location>
</feature>
<evidence type="ECO:0000256" key="1">
    <source>
        <dbReference type="SAM" id="MobiDB-lite"/>
    </source>
</evidence>
<organism evidence="2">
    <name type="scientific">Oryza sativa subsp. japonica</name>
    <name type="common">Rice</name>
    <dbReference type="NCBI Taxonomy" id="39947"/>
    <lineage>
        <taxon>Eukaryota</taxon>
        <taxon>Viridiplantae</taxon>
        <taxon>Streptophyta</taxon>
        <taxon>Embryophyta</taxon>
        <taxon>Tracheophyta</taxon>
        <taxon>Spermatophyta</taxon>
        <taxon>Magnoliopsida</taxon>
        <taxon>Liliopsida</taxon>
        <taxon>Poales</taxon>
        <taxon>Poaceae</taxon>
        <taxon>BOP clade</taxon>
        <taxon>Oryzoideae</taxon>
        <taxon>Oryzeae</taxon>
        <taxon>Oryzinae</taxon>
        <taxon>Oryza</taxon>
        <taxon>Oryza sativa</taxon>
    </lineage>
</organism>
<proteinExistence type="predicted"/>
<name>Q2QMG5_ORYSJ</name>
<reference evidence="2" key="2">
    <citation type="submission" date="2005-04" db="EMBL/GenBank/DDBJ databases">
        <authorList>
            <person name="Buell C.R."/>
            <person name="Wing R.A."/>
            <person name="McCombie W.A."/>
            <person name="Ouyang S."/>
        </authorList>
    </citation>
    <scope>NUCLEOTIDE SEQUENCE</scope>
</reference>
<sequence length="224" mass="23364">MAKLLAHVVRRGDGGAAAARGWRSPASGGDGDWRGELGRGRGGLGKTVKKEKEATGIDFIAQGGEERAGERRISRGSGAASWRVWRLGVASIPAGREGEWGGMWSRGGRGLGSTPVGTRGGAGSVEGVGDVADGWSWPEVGDDRWGLGSHLSGRERGENGRELRVAVRTPKRRPTSSRSCCRLALSKCDFLGSISNKDVWEAAVTETASAGTAVAAPARSRVTT</sequence>
<reference evidence="2" key="1">
    <citation type="journal article" date="2005" name="BMC Biol.">
        <title>The sequence of rice chromosomes 11 and 12, rich in disease resistance genes and recent gene duplications.</title>
        <authorList>
            <consortium name="The rice chromosomes 11 and 12 sequencing consortia"/>
        </authorList>
    </citation>
    <scope>NUCLEOTIDE SEQUENCE [LARGE SCALE GENOMIC DNA]</scope>
</reference>
<gene>
    <name evidence="2" type="ordered locus">LOC_Os12g41240</name>
</gene>
<evidence type="ECO:0000313" key="2">
    <source>
        <dbReference type="EMBL" id="ABA99830.1"/>
    </source>
</evidence>
<protein>
    <submittedName>
        <fullName evidence="2">Retrotransposon protein, putative, Ty3-gypsy subclass</fullName>
    </submittedName>
</protein>